<keyword evidence="18" id="KW-1185">Reference proteome</keyword>
<feature type="binding site" description="axial binding residue" evidence="13">
    <location>
        <position position="285"/>
    </location>
    <ligand>
        <name>heme b</name>
        <dbReference type="ChEBI" id="CHEBI:60344"/>
    </ligand>
    <ligandPart>
        <name>Fe</name>
        <dbReference type="ChEBI" id="CHEBI:18248"/>
    </ligandPart>
</feature>
<dbReference type="PANTHER" id="PTHR31388:SF144">
    <property type="entry name" value="PEROXIDASE 67-RELATED"/>
    <property type="match status" value="1"/>
</dbReference>
<keyword evidence="9 13" id="KW-0408">Iron</keyword>
<feature type="binding site" evidence="13">
    <location>
        <position position="165"/>
    </location>
    <ligand>
        <name>Ca(2+)</name>
        <dbReference type="ChEBI" id="CHEBI:29108"/>
        <label>1</label>
    </ligand>
</feature>
<evidence type="ECO:0000256" key="10">
    <source>
        <dbReference type="ARBA" id="ARBA00023157"/>
    </source>
</evidence>
<dbReference type="EMBL" id="JACGWL010000743">
    <property type="protein sequence ID" value="KAK4382217.1"/>
    <property type="molecule type" value="Genomic_DNA"/>
</dbReference>
<comment type="caution">
    <text evidence="17">The sequence shown here is derived from an EMBL/GenBank/DDBJ whole genome shotgun (WGS) entry which is preliminary data.</text>
</comment>
<feature type="binding site" evidence="13">
    <location>
        <position position="179"/>
    </location>
    <ligand>
        <name>Ca(2+)</name>
        <dbReference type="ChEBI" id="CHEBI:29108"/>
        <label>1</label>
    </ligand>
</feature>
<dbReference type="PRINTS" id="PR00461">
    <property type="entry name" value="PLPEROXIDASE"/>
</dbReference>
<keyword evidence="15" id="KW-0964">Secreted</keyword>
<evidence type="ECO:0000313" key="17">
    <source>
        <dbReference type="EMBL" id="KAK4382217.1"/>
    </source>
</evidence>
<dbReference type="PROSITE" id="PS00436">
    <property type="entry name" value="PEROXIDASE_2"/>
    <property type="match status" value="1"/>
</dbReference>
<comment type="subcellular location">
    <subcellularLocation>
        <location evidence="15">Secreted</location>
    </subcellularLocation>
</comment>
<keyword evidence="15" id="KW-0376">Hydrogen peroxide</keyword>
<protein>
    <recommendedName>
        <fullName evidence="3 15">Peroxidase</fullName>
        <ecNumber evidence="3 15">1.11.1.7</ecNumber>
    </recommendedName>
</protein>
<gene>
    <name evidence="17" type="ORF">Sango_2893600</name>
</gene>
<evidence type="ECO:0000256" key="1">
    <source>
        <dbReference type="ARBA" id="ARBA00000189"/>
    </source>
</evidence>
<dbReference type="InterPro" id="IPR002016">
    <property type="entry name" value="Haem_peroxidase"/>
</dbReference>
<feature type="binding site" evidence="13">
    <location>
        <position position="163"/>
    </location>
    <ligand>
        <name>Ca(2+)</name>
        <dbReference type="ChEBI" id="CHEBI:29108"/>
        <label>1</label>
    </ligand>
</feature>
<dbReference type="Pfam" id="PF00141">
    <property type="entry name" value="peroxidase"/>
    <property type="match status" value="2"/>
</dbReference>
<evidence type="ECO:0000256" key="12">
    <source>
        <dbReference type="PIRSR" id="PIRSR600823-2"/>
    </source>
</evidence>
<evidence type="ECO:0000256" key="14">
    <source>
        <dbReference type="PIRSR" id="PIRSR600823-5"/>
    </source>
</evidence>
<evidence type="ECO:0000259" key="16">
    <source>
        <dbReference type="PROSITE" id="PS50873"/>
    </source>
</evidence>
<comment type="cofactor">
    <cofactor evidence="13 15">
        <name>heme b</name>
        <dbReference type="ChEBI" id="CHEBI:60344"/>
    </cofactor>
    <text evidence="13 15">Binds 1 heme b (iron(II)-protoporphyrin IX) group per subunit.</text>
</comment>
<evidence type="ECO:0000256" key="7">
    <source>
        <dbReference type="ARBA" id="ARBA00022837"/>
    </source>
</evidence>
<dbReference type="Proteomes" id="UP001289374">
    <property type="component" value="Unassembled WGS sequence"/>
</dbReference>
<dbReference type="GO" id="GO:0042744">
    <property type="term" value="P:hydrogen peroxide catabolic process"/>
    <property type="evidence" value="ECO:0007669"/>
    <property type="project" value="UniProtKB-KW"/>
</dbReference>
<name>A0AAE1T6R2_9LAMI</name>
<keyword evidence="7 13" id="KW-0106">Calcium</keyword>
<comment type="similarity">
    <text evidence="2">Belongs to the peroxidase family. Ascorbate peroxidase subfamily.</text>
</comment>
<dbReference type="AlphaFoldDB" id="A0AAE1T6R2"/>
<dbReference type="GO" id="GO:0005576">
    <property type="term" value="C:extracellular region"/>
    <property type="evidence" value="ECO:0007669"/>
    <property type="project" value="UniProtKB-SubCell"/>
</dbReference>
<evidence type="ECO:0000313" key="18">
    <source>
        <dbReference type="Proteomes" id="UP001289374"/>
    </source>
</evidence>
<evidence type="ECO:0000256" key="3">
    <source>
        <dbReference type="ARBA" id="ARBA00012313"/>
    </source>
</evidence>
<keyword evidence="8 15" id="KW-0560">Oxidoreductase</keyword>
<dbReference type="Gene3D" id="1.10.520.10">
    <property type="match status" value="2"/>
</dbReference>
<feature type="disulfide bond" evidence="14">
    <location>
        <begin position="292"/>
        <end position="318"/>
    </location>
</feature>
<keyword evidence="5 15" id="KW-0349">Heme</keyword>
<feature type="domain" description="Plant heme peroxidase family profile" evidence="16">
    <location>
        <begin position="12"/>
        <end position="413"/>
    </location>
</feature>
<dbReference type="GO" id="GO:0006979">
    <property type="term" value="P:response to oxidative stress"/>
    <property type="evidence" value="ECO:0007669"/>
    <property type="project" value="UniProtKB-UniRule"/>
</dbReference>
<dbReference type="EC" id="1.11.1.7" evidence="3 15"/>
<keyword evidence="6 13" id="KW-0479">Metal-binding</keyword>
<dbReference type="GO" id="GO:0020037">
    <property type="term" value="F:heme binding"/>
    <property type="evidence" value="ECO:0007669"/>
    <property type="project" value="UniProtKB-UniRule"/>
</dbReference>
<accession>A0AAE1T6R2</accession>
<reference evidence="17" key="2">
    <citation type="journal article" date="2024" name="Plant">
        <title>Genomic evolution and insights into agronomic trait innovations of Sesamum species.</title>
        <authorList>
            <person name="Miao H."/>
            <person name="Wang L."/>
            <person name="Qu L."/>
            <person name="Liu H."/>
            <person name="Sun Y."/>
            <person name="Le M."/>
            <person name="Wang Q."/>
            <person name="Wei S."/>
            <person name="Zheng Y."/>
            <person name="Lin W."/>
            <person name="Duan Y."/>
            <person name="Cao H."/>
            <person name="Xiong S."/>
            <person name="Wang X."/>
            <person name="Wei L."/>
            <person name="Li C."/>
            <person name="Ma Q."/>
            <person name="Ju M."/>
            <person name="Zhao R."/>
            <person name="Li G."/>
            <person name="Mu C."/>
            <person name="Tian Q."/>
            <person name="Mei H."/>
            <person name="Zhang T."/>
            <person name="Gao T."/>
            <person name="Zhang H."/>
        </authorList>
    </citation>
    <scope>NUCLEOTIDE SEQUENCE</scope>
    <source>
        <strain evidence="17">K16</strain>
    </source>
</reference>
<dbReference type="SUPFAM" id="SSF48113">
    <property type="entry name" value="Heme-dependent peroxidases"/>
    <property type="match status" value="2"/>
</dbReference>
<evidence type="ECO:0000256" key="13">
    <source>
        <dbReference type="PIRSR" id="PIRSR600823-3"/>
    </source>
</evidence>
<evidence type="ECO:0000256" key="2">
    <source>
        <dbReference type="ARBA" id="ARBA00006873"/>
    </source>
</evidence>
<feature type="binding site" evidence="13">
    <location>
        <position position="341"/>
    </location>
    <ligand>
        <name>Ca(2+)</name>
        <dbReference type="ChEBI" id="CHEBI:29108"/>
        <label>2</label>
    </ligand>
</feature>
<evidence type="ECO:0000256" key="11">
    <source>
        <dbReference type="ARBA" id="ARBA00023180"/>
    </source>
</evidence>
<comment type="cofactor">
    <cofactor evidence="13 15">
        <name>Ca(2+)</name>
        <dbReference type="ChEBI" id="CHEBI:29108"/>
    </cofactor>
    <text evidence="13 15">Binds 2 calcium ions per subunit.</text>
</comment>
<dbReference type="InterPro" id="IPR000823">
    <property type="entry name" value="Peroxidase_pln"/>
</dbReference>
<feature type="binding site" evidence="13">
    <location>
        <position position="167"/>
    </location>
    <ligand>
        <name>Ca(2+)</name>
        <dbReference type="ChEBI" id="CHEBI:29108"/>
        <label>1</label>
    </ligand>
</feature>
<feature type="binding site" evidence="13">
    <location>
        <position position="333"/>
    </location>
    <ligand>
        <name>Ca(2+)</name>
        <dbReference type="ChEBI" id="CHEBI:29108"/>
        <label>2</label>
    </ligand>
</feature>
<feature type="disulfide bond" evidence="14">
    <location>
        <begin position="212"/>
        <end position="409"/>
    </location>
</feature>
<dbReference type="Gene3D" id="1.10.420.10">
    <property type="entry name" value="Peroxidase, domain 2"/>
    <property type="match status" value="1"/>
</dbReference>
<dbReference type="GO" id="GO:0140825">
    <property type="term" value="F:lactoperoxidase activity"/>
    <property type="evidence" value="ECO:0007669"/>
    <property type="project" value="UniProtKB-EC"/>
</dbReference>
<feature type="binding site" evidence="13">
    <location>
        <position position="286"/>
    </location>
    <ligand>
        <name>Ca(2+)</name>
        <dbReference type="ChEBI" id="CHEBI:29108"/>
        <label>2</label>
    </ligand>
</feature>
<feature type="binding site" evidence="13">
    <location>
        <position position="336"/>
    </location>
    <ligand>
        <name>Ca(2+)</name>
        <dbReference type="ChEBI" id="CHEBI:29108"/>
        <label>2</label>
    </ligand>
</feature>
<evidence type="ECO:0000256" key="8">
    <source>
        <dbReference type="ARBA" id="ARBA00023002"/>
    </source>
</evidence>
<comment type="catalytic activity">
    <reaction evidence="1 15">
        <text>2 a phenolic donor + H2O2 = 2 a phenolic radical donor + 2 H2O</text>
        <dbReference type="Rhea" id="RHEA:56136"/>
        <dbReference type="ChEBI" id="CHEBI:15377"/>
        <dbReference type="ChEBI" id="CHEBI:16240"/>
        <dbReference type="ChEBI" id="CHEBI:139520"/>
        <dbReference type="ChEBI" id="CHEBI:139521"/>
        <dbReference type="EC" id="1.11.1.7"/>
    </reaction>
</comment>
<comment type="function">
    <text evidence="15">Removal of H(2)O(2), oxidation of toxic reductants, biosynthesis and degradation of lignin, suberization, auxin catabolism, response to environmental stresses such as wounding, pathogen attack and oxidative stress.</text>
</comment>
<dbReference type="InterPro" id="IPR033905">
    <property type="entry name" value="Secretory_peroxidase"/>
</dbReference>
<evidence type="ECO:0000256" key="9">
    <source>
        <dbReference type="ARBA" id="ARBA00023004"/>
    </source>
</evidence>
<evidence type="ECO:0000256" key="5">
    <source>
        <dbReference type="ARBA" id="ARBA00022617"/>
    </source>
</evidence>
<dbReference type="InterPro" id="IPR019793">
    <property type="entry name" value="Peroxidases_heam-ligand_BS"/>
</dbReference>
<dbReference type="InterPro" id="IPR019794">
    <property type="entry name" value="Peroxidases_AS"/>
</dbReference>
<proteinExistence type="inferred from homology"/>
<dbReference type="PROSITE" id="PS00435">
    <property type="entry name" value="PEROXIDASE_1"/>
    <property type="match status" value="1"/>
</dbReference>
<keyword evidence="11" id="KW-0325">Glycoprotein</keyword>
<dbReference type="InterPro" id="IPR010255">
    <property type="entry name" value="Haem_peroxidase_sf"/>
</dbReference>
<dbReference type="PROSITE" id="PS50873">
    <property type="entry name" value="PEROXIDASE_4"/>
    <property type="match status" value="1"/>
</dbReference>
<evidence type="ECO:0000256" key="6">
    <source>
        <dbReference type="ARBA" id="ARBA00022723"/>
    </source>
</evidence>
<organism evidence="17 18">
    <name type="scientific">Sesamum angolense</name>
    <dbReference type="NCBI Taxonomy" id="2727404"/>
    <lineage>
        <taxon>Eukaryota</taxon>
        <taxon>Viridiplantae</taxon>
        <taxon>Streptophyta</taxon>
        <taxon>Embryophyta</taxon>
        <taxon>Tracheophyta</taxon>
        <taxon>Spermatophyta</taxon>
        <taxon>Magnoliopsida</taxon>
        <taxon>eudicotyledons</taxon>
        <taxon>Gunneridae</taxon>
        <taxon>Pentapetalae</taxon>
        <taxon>asterids</taxon>
        <taxon>lamiids</taxon>
        <taxon>Lamiales</taxon>
        <taxon>Pedaliaceae</taxon>
        <taxon>Sesamum</taxon>
    </lineage>
</organism>
<feature type="binding site" evidence="12">
    <location>
        <position position="255"/>
    </location>
    <ligand>
        <name>substrate</name>
    </ligand>
</feature>
<evidence type="ECO:0000256" key="4">
    <source>
        <dbReference type="ARBA" id="ARBA00022559"/>
    </source>
</evidence>
<comment type="similarity">
    <text evidence="15">Belongs to the peroxidase family. Classical plant (class III) peroxidase subfamily.</text>
</comment>
<dbReference type="CDD" id="cd00693">
    <property type="entry name" value="secretory_peroxidase"/>
    <property type="match status" value="1"/>
</dbReference>
<evidence type="ECO:0000256" key="15">
    <source>
        <dbReference type="RuleBase" id="RU362060"/>
    </source>
</evidence>
<dbReference type="FunFam" id="1.10.420.10:FF:000001">
    <property type="entry name" value="Peroxidase"/>
    <property type="match status" value="1"/>
</dbReference>
<reference evidence="17" key="1">
    <citation type="submission" date="2020-06" db="EMBL/GenBank/DDBJ databases">
        <authorList>
            <person name="Li T."/>
            <person name="Hu X."/>
            <person name="Zhang T."/>
            <person name="Song X."/>
            <person name="Zhang H."/>
            <person name="Dai N."/>
            <person name="Sheng W."/>
            <person name="Hou X."/>
            <person name="Wei L."/>
        </authorList>
    </citation>
    <scope>NUCLEOTIDE SEQUENCE</scope>
    <source>
        <strain evidence="17">K16</strain>
        <tissue evidence="17">Leaf</tissue>
    </source>
</reference>
<keyword evidence="10 14" id="KW-1015">Disulfide bond</keyword>
<dbReference type="PRINTS" id="PR00458">
    <property type="entry name" value="PEROXIDASE"/>
</dbReference>
<sequence>MLVLLMGSSSAQLSTDFYKKSCPNVFSVVNSVVKSAVQKEKRMGASLLRLHFHDCFVQGNAVEKDRHRPRIWARRRRCSEQLWATATPSPKQLAGTVTPRPYSLVWARRRRSPNPLGDVARALTGAASPSLVVVEGRGRVAGGGAGEGGSDGLGGRPRGLFRGCDGSILLDDTSSFTGEKTARPNINSIRGYEVIDRIKSKVDAVCPGVVSCADIVAMAARDSVVLLGGPNWEVKVGRRDSKTASLSAANNGQLPPPTSTLTNLINRFQAKGLSTKDMVVLSGAHTIGQARCTVFRDRIYNETNNIDTSFAKLRQGNCPRTNGSGDNKLAPLDLTTPTLFDNAYFKNLIAKKGLLHSDQVLYNGGSTDSLIESYSKNPKSFNSDFVAAMIRMGDITPLIGSKGEIRKNCRKPN</sequence>
<keyword evidence="4 15" id="KW-0575">Peroxidase</keyword>
<dbReference type="GO" id="GO:0046872">
    <property type="term" value="F:metal ion binding"/>
    <property type="evidence" value="ECO:0007669"/>
    <property type="project" value="UniProtKB-UniRule"/>
</dbReference>
<dbReference type="PANTHER" id="PTHR31388">
    <property type="entry name" value="PEROXIDASE 72-RELATED"/>
    <property type="match status" value="1"/>
</dbReference>